<dbReference type="InterPro" id="IPR036986">
    <property type="entry name" value="S4_RNA-bd_sf"/>
</dbReference>
<dbReference type="GO" id="GO:0005524">
    <property type="term" value="F:ATP binding"/>
    <property type="evidence" value="ECO:0007669"/>
    <property type="project" value="UniProtKB-UniRule"/>
</dbReference>
<keyword evidence="8" id="KW-0694">RNA-binding</keyword>
<evidence type="ECO:0000256" key="7">
    <source>
        <dbReference type="HAMAP-Rule" id="MF_02006"/>
    </source>
</evidence>
<dbReference type="InterPro" id="IPR024107">
    <property type="entry name" value="Tyr-tRNA-ligase_bac_1"/>
</dbReference>
<dbReference type="Proteomes" id="UP000184292">
    <property type="component" value="Unassembled WGS sequence"/>
</dbReference>
<keyword evidence="11" id="KW-1185">Reference proteome</keyword>
<dbReference type="Gene3D" id="1.10.240.10">
    <property type="entry name" value="Tyrosyl-Transfer RNA Synthetase"/>
    <property type="match status" value="1"/>
</dbReference>
<dbReference type="InterPro" id="IPR024088">
    <property type="entry name" value="Tyr-tRNA-ligase_bac-type"/>
</dbReference>
<keyword evidence="4 7" id="KW-0648">Protein biosynthesis</keyword>
<dbReference type="STRING" id="1447782.SAMN05444417_0088"/>
<feature type="binding site" evidence="7">
    <location>
        <position position="40"/>
    </location>
    <ligand>
        <name>L-tyrosine</name>
        <dbReference type="ChEBI" id="CHEBI:58315"/>
    </ligand>
</feature>
<gene>
    <name evidence="7" type="primary">tyrS</name>
    <name evidence="10" type="ORF">SAMN05444417_0088</name>
</gene>
<keyword evidence="7" id="KW-0963">Cytoplasm</keyword>
<dbReference type="InterPro" id="IPR014729">
    <property type="entry name" value="Rossmann-like_a/b/a_fold"/>
</dbReference>
<dbReference type="AlphaFoldDB" id="A0A1M5ZYZ5"/>
<evidence type="ECO:0000313" key="10">
    <source>
        <dbReference type="EMBL" id="SHI29460.1"/>
    </source>
</evidence>
<dbReference type="GO" id="GO:0003723">
    <property type="term" value="F:RNA binding"/>
    <property type="evidence" value="ECO:0007669"/>
    <property type="project" value="UniProtKB-KW"/>
</dbReference>
<dbReference type="CDD" id="cd00805">
    <property type="entry name" value="TyrRS_core"/>
    <property type="match status" value="1"/>
</dbReference>
<feature type="binding site" evidence="7">
    <location>
        <position position="263"/>
    </location>
    <ligand>
        <name>ATP</name>
        <dbReference type="ChEBI" id="CHEBI:30616"/>
    </ligand>
</feature>
<sequence length="439" mass="47651">MTYHPKSEFLTEIIARGFLADCTDLQALDDALKAGTVTAYIGYDATAQSLHVGHLLNIMLLRWFQKAGHRPITLMGGGTTKVGDPSFRADERPLLGPEQIDANIAGMGRVFARYLDYGAGEPGPDSDAAARNAPASSSEAAGQDKTALMLNNAEWLDGLNYLDFLRDIGRHFSVNRMLSFESVKSRLDREQSLSFLEFNYMILQAYDFLELNRRHGCLLQMGGSDQWGNIVNGIDLTRRVIDREIYGLTTPLLTTSDGRKMGKSQGGAIWLNGDMLSPYEFWQFWRNTTDADTGRFLKLYTELPVGECDRLGALGGSEINEAKVILANEVTALLHGEEAARAAEATAREVFEKGGIGDDLPTLTLSAGEVGSGISIVQLIVRSGLAASGKEAKRLIADNGARIDDEPVTDGGLMIDAARLAAPVKLSAGRKRHALVQLG</sequence>
<proteinExistence type="inferred from homology"/>
<keyword evidence="1 7" id="KW-0436">Ligase</keyword>
<dbReference type="RefSeq" id="WP_073325571.1">
    <property type="nucleotide sequence ID" value="NZ_FQYO01000001.1"/>
</dbReference>
<dbReference type="PANTHER" id="PTHR11766:SF0">
    <property type="entry name" value="TYROSINE--TRNA LIGASE, MITOCHONDRIAL"/>
    <property type="match status" value="1"/>
</dbReference>
<evidence type="ECO:0000256" key="2">
    <source>
        <dbReference type="ARBA" id="ARBA00022741"/>
    </source>
</evidence>
<dbReference type="NCBIfam" id="TIGR00234">
    <property type="entry name" value="tyrS"/>
    <property type="match status" value="1"/>
</dbReference>
<keyword evidence="2 7" id="KW-0547">Nucleotide-binding</keyword>
<dbReference type="Pfam" id="PF00579">
    <property type="entry name" value="tRNA-synt_1b"/>
    <property type="match status" value="1"/>
</dbReference>
<keyword evidence="3 7" id="KW-0067">ATP-binding</keyword>
<evidence type="ECO:0000256" key="8">
    <source>
        <dbReference type="PROSITE-ProRule" id="PRU00182"/>
    </source>
</evidence>
<dbReference type="GO" id="GO:0006437">
    <property type="term" value="P:tyrosyl-tRNA aminoacylation"/>
    <property type="evidence" value="ECO:0007669"/>
    <property type="project" value="UniProtKB-UniRule"/>
</dbReference>
<reference evidence="10 11" key="1">
    <citation type="submission" date="2016-11" db="EMBL/GenBank/DDBJ databases">
        <authorList>
            <person name="Jaros S."/>
            <person name="Januszkiewicz K."/>
            <person name="Wedrychowicz H."/>
        </authorList>
    </citation>
    <scope>NUCLEOTIDE SEQUENCE [LARGE SCALE GENOMIC DNA]</scope>
    <source>
        <strain evidence="10 11">DSM 100565</strain>
    </source>
</reference>
<dbReference type="Gene3D" id="3.40.50.620">
    <property type="entry name" value="HUPs"/>
    <property type="match status" value="1"/>
</dbReference>
<dbReference type="SUPFAM" id="SSF52374">
    <property type="entry name" value="Nucleotidylyl transferase"/>
    <property type="match status" value="1"/>
</dbReference>
<dbReference type="PANTHER" id="PTHR11766">
    <property type="entry name" value="TYROSYL-TRNA SYNTHETASE"/>
    <property type="match status" value="1"/>
</dbReference>
<dbReference type="PRINTS" id="PR01040">
    <property type="entry name" value="TRNASYNTHTYR"/>
</dbReference>
<keyword evidence="5 7" id="KW-0030">Aminoacyl-tRNA synthetase</keyword>
<evidence type="ECO:0000256" key="9">
    <source>
        <dbReference type="SAM" id="MobiDB-lite"/>
    </source>
</evidence>
<comment type="function">
    <text evidence="7">Catalyzes the attachment of tyrosine to tRNA(Tyr) in a two-step reaction: tyrosine is first activated by ATP to form Tyr-AMP and then transferred to the acceptor end of tRNA(Tyr).</text>
</comment>
<comment type="catalytic activity">
    <reaction evidence="6 7">
        <text>tRNA(Tyr) + L-tyrosine + ATP = L-tyrosyl-tRNA(Tyr) + AMP + diphosphate + H(+)</text>
        <dbReference type="Rhea" id="RHEA:10220"/>
        <dbReference type="Rhea" id="RHEA-COMP:9706"/>
        <dbReference type="Rhea" id="RHEA-COMP:9707"/>
        <dbReference type="ChEBI" id="CHEBI:15378"/>
        <dbReference type="ChEBI" id="CHEBI:30616"/>
        <dbReference type="ChEBI" id="CHEBI:33019"/>
        <dbReference type="ChEBI" id="CHEBI:58315"/>
        <dbReference type="ChEBI" id="CHEBI:78442"/>
        <dbReference type="ChEBI" id="CHEBI:78536"/>
        <dbReference type="ChEBI" id="CHEBI:456215"/>
        <dbReference type="EC" id="6.1.1.1"/>
    </reaction>
</comment>
<evidence type="ECO:0000256" key="4">
    <source>
        <dbReference type="ARBA" id="ARBA00022917"/>
    </source>
</evidence>
<comment type="similarity">
    <text evidence="7">Belongs to the class-I aminoacyl-tRNA synthetase family. TyrS type 1 subfamily.</text>
</comment>
<dbReference type="HAMAP" id="MF_02006">
    <property type="entry name" value="Tyr_tRNA_synth_type1"/>
    <property type="match status" value="1"/>
</dbReference>
<comment type="subcellular location">
    <subcellularLocation>
        <location evidence="7">Cytoplasm</location>
    </subcellularLocation>
</comment>
<evidence type="ECO:0000256" key="5">
    <source>
        <dbReference type="ARBA" id="ARBA00023146"/>
    </source>
</evidence>
<feature type="binding site" evidence="7">
    <location>
        <position position="200"/>
    </location>
    <ligand>
        <name>L-tyrosine</name>
        <dbReference type="ChEBI" id="CHEBI:58315"/>
    </ligand>
</feature>
<evidence type="ECO:0000256" key="6">
    <source>
        <dbReference type="ARBA" id="ARBA00048248"/>
    </source>
</evidence>
<feature type="short sequence motif" description="'HIGH' region" evidence="7">
    <location>
        <begin position="45"/>
        <end position="54"/>
    </location>
</feature>
<organism evidence="10 11">
    <name type="scientific">Wenxinia saemankumensis</name>
    <dbReference type="NCBI Taxonomy" id="1447782"/>
    <lineage>
        <taxon>Bacteria</taxon>
        <taxon>Pseudomonadati</taxon>
        <taxon>Pseudomonadota</taxon>
        <taxon>Alphaproteobacteria</taxon>
        <taxon>Rhodobacterales</taxon>
        <taxon>Roseobacteraceae</taxon>
        <taxon>Wenxinia</taxon>
    </lineage>
</organism>
<dbReference type="EMBL" id="FQYO01000001">
    <property type="protein sequence ID" value="SHI29460.1"/>
    <property type="molecule type" value="Genomic_DNA"/>
</dbReference>
<feature type="region of interest" description="Disordered" evidence="9">
    <location>
        <begin position="123"/>
        <end position="143"/>
    </location>
</feature>
<evidence type="ECO:0000313" key="11">
    <source>
        <dbReference type="Proteomes" id="UP000184292"/>
    </source>
</evidence>
<dbReference type="PROSITE" id="PS50889">
    <property type="entry name" value="S4"/>
    <property type="match status" value="1"/>
</dbReference>
<dbReference type="GO" id="GO:0005829">
    <property type="term" value="C:cytosol"/>
    <property type="evidence" value="ECO:0007669"/>
    <property type="project" value="TreeGrafter"/>
</dbReference>
<dbReference type="Gene3D" id="3.10.290.10">
    <property type="entry name" value="RNA-binding S4 domain"/>
    <property type="match status" value="1"/>
</dbReference>
<dbReference type="GO" id="GO:0004831">
    <property type="term" value="F:tyrosine-tRNA ligase activity"/>
    <property type="evidence" value="ECO:0007669"/>
    <property type="project" value="UniProtKB-UniRule"/>
</dbReference>
<dbReference type="FunFam" id="1.10.240.10:FF:000001">
    <property type="entry name" value="Tyrosine--tRNA ligase"/>
    <property type="match status" value="1"/>
</dbReference>
<dbReference type="EC" id="6.1.1.1" evidence="7"/>
<dbReference type="InterPro" id="IPR002305">
    <property type="entry name" value="aa-tRNA-synth_Ic"/>
</dbReference>
<protein>
    <recommendedName>
        <fullName evidence="7">Tyrosine--tRNA ligase</fullName>
        <ecNumber evidence="7">6.1.1.1</ecNumber>
    </recommendedName>
    <alternativeName>
        <fullName evidence="7">Tyrosyl-tRNA synthetase</fullName>
        <shortName evidence="7">TyrRS</shortName>
    </alternativeName>
</protein>
<accession>A0A1M5ZYZ5</accession>
<feature type="short sequence motif" description="'KMSKS' region" evidence="7">
    <location>
        <begin position="260"/>
        <end position="264"/>
    </location>
</feature>
<evidence type="ECO:0000256" key="3">
    <source>
        <dbReference type="ARBA" id="ARBA00022840"/>
    </source>
</evidence>
<name>A0A1M5ZYZ5_9RHOB</name>
<comment type="subunit">
    <text evidence="7">Homodimer.</text>
</comment>
<dbReference type="SUPFAM" id="SSF55174">
    <property type="entry name" value="Alpha-L RNA-binding motif"/>
    <property type="match status" value="1"/>
</dbReference>
<dbReference type="InterPro" id="IPR002307">
    <property type="entry name" value="Tyr-tRNA-ligase"/>
</dbReference>
<evidence type="ECO:0000256" key="1">
    <source>
        <dbReference type="ARBA" id="ARBA00022598"/>
    </source>
</evidence>
<dbReference type="OrthoDB" id="9804243at2"/>
<feature type="binding site" evidence="7">
    <location>
        <position position="204"/>
    </location>
    <ligand>
        <name>L-tyrosine</name>
        <dbReference type="ChEBI" id="CHEBI:58315"/>
    </ligand>
</feature>